<dbReference type="Proteomes" id="UP000005316">
    <property type="component" value="Unassembled WGS sequence"/>
</dbReference>
<gene>
    <name evidence="1" type="ORF">HMPREF9372_1070</name>
</gene>
<evidence type="ECO:0000313" key="1">
    <source>
        <dbReference type="EMBL" id="EGQ26928.1"/>
    </source>
</evidence>
<organism evidence="1 2">
    <name type="scientific">Sporosarcina newyorkensis 2681</name>
    <dbReference type="NCBI Taxonomy" id="1027292"/>
    <lineage>
        <taxon>Bacteria</taxon>
        <taxon>Bacillati</taxon>
        <taxon>Bacillota</taxon>
        <taxon>Bacilli</taxon>
        <taxon>Bacillales</taxon>
        <taxon>Caryophanaceae</taxon>
        <taxon>Sporosarcina</taxon>
    </lineage>
</organism>
<sequence length="63" mass="6977">MNTLSLSVKQLLENKGIQAKPEHLEILESRWKGMQELRGTLKGVKIEDADIGLRNIPGGDHIG</sequence>
<dbReference type="EMBL" id="AFPZ01000026">
    <property type="protein sequence ID" value="EGQ26928.1"/>
    <property type="molecule type" value="Genomic_DNA"/>
</dbReference>
<proteinExistence type="predicted"/>
<comment type="caution">
    <text evidence="1">The sequence shown here is derived from an EMBL/GenBank/DDBJ whole genome shotgun (WGS) entry which is preliminary data.</text>
</comment>
<dbReference type="AlphaFoldDB" id="F9DQJ0"/>
<dbReference type="eggNOG" id="ENOG5033624">
    <property type="taxonomic scope" value="Bacteria"/>
</dbReference>
<reference evidence="1 2" key="1">
    <citation type="submission" date="2011-04" db="EMBL/GenBank/DDBJ databases">
        <authorList>
            <person name="Muzny D."/>
            <person name="Qin X."/>
            <person name="Deng J."/>
            <person name="Jiang H."/>
            <person name="Liu Y."/>
            <person name="Qu J."/>
            <person name="Song X.-Z."/>
            <person name="Zhang L."/>
            <person name="Thornton R."/>
            <person name="Coyle M."/>
            <person name="Francisco L."/>
            <person name="Jackson L."/>
            <person name="Javaid M."/>
            <person name="Korchina V."/>
            <person name="Kovar C."/>
            <person name="Mata R."/>
            <person name="Mathew T."/>
            <person name="Ngo R."/>
            <person name="Nguyen L."/>
            <person name="Nguyen N."/>
            <person name="Okwuonu G."/>
            <person name="Ongeri F."/>
            <person name="Pham C."/>
            <person name="Simmons D."/>
            <person name="Wilczek-Boney K."/>
            <person name="Hale W."/>
            <person name="Jakkamsetti A."/>
            <person name="Pham P."/>
            <person name="Ruth R."/>
            <person name="San Lucas F."/>
            <person name="Warren J."/>
            <person name="Zhang J."/>
            <person name="Zhao Z."/>
            <person name="Zhou C."/>
            <person name="Zhu D."/>
            <person name="Lee S."/>
            <person name="Bess C."/>
            <person name="Blankenburg K."/>
            <person name="Forbes L."/>
            <person name="Fu Q."/>
            <person name="Gubbala S."/>
            <person name="Hirani K."/>
            <person name="Jayaseelan J.C."/>
            <person name="Lara F."/>
            <person name="Munidasa M."/>
            <person name="Palculict T."/>
            <person name="Patil S."/>
            <person name="Pu L.-L."/>
            <person name="Saada N."/>
            <person name="Tang L."/>
            <person name="Weissenberger G."/>
            <person name="Zhu Y."/>
            <person name="Hemphill L."/>
            <person name="Shang Y."/>
            <person name="Youmans B."/>
            <person name="Ayvaz T."/>
            <person name="Ross M."/>
            <person name="Santibanez J."/>
            <person name="Aqrawi P."/>
            <person name="Gross S."/>
            <person name="Joshi V."/>
            <person name="Fowler G."/>
            <person name="Nazareth L."/>
            <person name="Reid J."/>
            <person name="Worley K."/>
            <person name="Petrosino J."/>
            <person name="Highlander S."/>
            <person name="Gibbs R."/>
        </authorList>
    </citation>
    <scope>NUCLEOTIDE SEQUENCE [LARGE SCALE GENOMIC DNA]</scope>
    <source>
        <strain evidence="1 2">2681</strain>
    </source>
</reference>
<evidence type="ECO:0000313" key="2">
    <source>
        <dbReference type="Proteomes" id="UP000005316"/>
    </source>
</evidence>
<dbReference type="HOGENOM" id="CLU_192195_0_0_9"/>
<name>F9DQJ0_9BACL</name>
<accession>F9DQJ0</accession>
<protein>
    <submittedName>
        <fullName evidence="1">Uncharacterized protein</fullName>
    </submittedName>
</protein>